<evidence type="ECO:0000256" key="3">
    <source>
        <dbReference type="SAM" id="MobiDB-lite"/>
    </source>
</evidence>
<dbReference type="InterPro" id="IPR022812">
    <property type="entry name" value="Dynamin"/>
</dbReference>
<evidence type="ECO:0000259" key="4">
    <source>
        <dbReference type="PROSITE" id="PS51388"/>
    </source>
</evidence>
<feature type="compositionally biased region" description="Polar residues" evidence="3">
    <location>
        <begin position="663"/>
        <end position="674"/>
    </location>
</feature>
<dbReference type="PANTHER" id="PTHR11566:SF233">
    <property type="entry name" value="CHROMOSOME UNDETERMINED SCAFFOLD_59, WHOLE GENOME SHOTGUN SEQUENCE"/>
    <property type="match status" value="1"/>
</dbReference>
<dbReference type="InterPro" id="IPR000375">
    <property type="entry name" value="Dynamin_stalk"/>
</dbReference>
<feature type="domain" description="Dynamin-type G" evidence="5">
    <location>
        <begin position="30"/>
        <end position="304"/>
    </location>
</feature>
<dbReference type="Pfam" id="PF01031">
    <property type="entry name" value="Dynamin_M"/>
    <property type="match status" value="1"/>
</dbReference>
<dbReference type="InterPro" id="IPR045063">
    <property type="entry name" value="Dynamin_N"/>
</dbReference>
<organism evidence="6 7">
    <name type="scientific">Tetrahymena thermophila (strain SB210)</name>
    <dbReference type="NCBI Taxonomy" id="312017"/>
    <lineage>
        <taxon>Eukaryota</taxon>
        <taxon>Sar</taxon>
        <taxon>Alveolata</taxon>
        <taxon>Ciliophora</taxon>
        <taxon>Intramacronucleata</taxon>
        <taxon>Oligohymenophorea</taxon>
        <taxon>Hymenostomatida</taxon>
        <taxon>Tetrahymenina</taxon>
        <taxon>Tetrahymenidae</taxon>
        <taxon>Tetrahymena</taxon>
    </lineage>
</organism>
<dbReference type="InterPro" id="IPR020850">
    <property type="entry name" value="GED_dom"/>
</dbReference>
<dbReference type="GO" id="GO:0016020">
    <property type="term" value="C:membrane"/>
    <property type="evidence" value="ECO:0007669"/>
    <property type="project" value="TreeGrafter"/>
</dbReference>
<dbReference type="GO" id="GO:0005525">
    <property type="term" value="F:GTP binding"/>
    <property type="evidence" value="ECO:0007669"/>
    <property type="project" value="InterPro"/>
</dbReference>
<dbReference type="InterPro" id="IPR001401">
    <property type="entry name" value="Dynamin_GTPase"/>
</dbReference>
<accession>I7M1G8</accession>
<feature type="region of interest" description="Disordered" evidence="3">
    <location>
        <begin position="511"/>
        <end position="546"/>
    </location>
</feature>
<reference evidence="7" key="1">
    <citation type="journal article" date="2006" name="PLoS Biol.">
        <title>Macronuclear genome sequence of the ciliate Tetrahymena thermophila, a model eukaryote.</title>
        <authorList>
            <person name="Eisen J.A."/>
            <person name="Coyne R.S."/>
            <person name="Wu M."/>
            <person name="Wu D."/>
            <person name="Thiagarajan M."/>
            <person name="Wortman J.R."/>
            <person name="Badger J.H."/>
            <person name="Ren Q."/>
            <person name="Amedeo P."/>
            <person name="Jones K.M."/>
            <person name="Tallon L.J."/>
            <person name="Delcher A.L."/>
            <person name="Salzberg S.L."/>
            <person name="Silva J.C."/>
            <person name="Haas B.J."/>
            <person name="Majoros W.H."/>
            <person name="Farzad M."/>
            <person name="Carlton J.M."/>
            <person name="Smith R.K. Jr."/>
            <person name="Garg J."/>
            <person name="Pearlman R.E."/>
            <person name="Karrer K.M."/>
            <person name="Sun L."/>
            <person name="Manning G."/>
            <person name="Elde N.C."/>
            <person name="Turkewitz A.P."/>
            <person name="Asai D.J."/>
            <person name="Wilkes D.E."/>
            <person name="Wang Y."/>
            <person name="Cai H."/>
            <person name="Collins K."/>
            <person name="Stewart B.A."/>
            <person name="Lee S.R."/>
            <person name="Wilamowska K."/>
            <person name="Weinberg Z."/>
            <person name="Ruzzo W.L."/>
            <person name="Wloga D."/>
            <person name="Gaertig J."/>
            <person name="Frankel J."/>
            <person name="Tsao C.-C."/>
            <person name="Gorovsky M.A."/>
            <person name="Keeling P.J."/>
            <person name="Waller R.F."/>
            <person name="Patron N.J."/>
            <person name="Cherry J.M."/>
            <person name="Stover N.A."/>
            <person name="Krieger C.J."/>
            <person name="del Toro C."/>
            <person name="Ryder H.F."/>
            <person name="Williamson S.C."/>
            <person name="Barbeau R.A."/>
            <person name="Hamilton E.P."/>
            <person name="Orias E."/>
        </authorList>
    </citation>
    <scope>NUCLEOTIDE SEQUENCE [LARGE SCALE GENOMIC DNA]</scope>
    <source>
        <strain evidence="7">SB210</strain>
    </source>
</reference>
<dbReference type="EMBL" id="GG662693">
    <property type="protein sequence ID" value="EAR96322.2"/>
    <property type="molecule type" value="Genomic_DNA"/>
</dbReference>
<dbReference type="RefSeq" id="XP_001016567.2">
    <property type="nucleotide sequence ID" value="XM_001016567.2"/>
</dbReference>
<feature type="compositionally biased region" description="Low complexity" evidence="3">
    <location>
        <begin position="818"/>
        <end position="828"/>
    </location>
</feature>
<dbReference type="Pfam" id="PF00350">
    <property type="entry name" value="Dynamin_N"/>
    <property type="match status" value="1"/>
</dbReference>
<dbReference type="Proteomes" id="UP000009168">
    <property type="component" value="Unassembled WGS sequence"/>
</dbReference>
<evidence type="ECO:0000256" key="2">
    <source>
        <dbReference type="ARBA" id="ARBA00023134"/>
    </source>
</evidence>
<evidence type="ECO:0000256" key="1">
    <source>
        <dbReference type="ARBA" id="ARBA00022741"/>
    </source>
</evidence>
<dbReference type="SUPFAM" id="SSF52540">
    <property type="entry name" value="P-loop containing nucleoside triphosphate hydrolases"/>
    <property type="match status" value="1"/>
</dbReference>
<dbReference type="AlphaFoldDB" id="I7M1G8"/>
<gene>
    <name evidence="6" type="ORF">TTHERM_00188910</name>
</gene>
<feature type="compositionally biased region" description="Low complexity" evidence="3">
    <location>
        <begin position="738"/>
        <end position="754"/>
    </location>
</feature>
<dbReference type="GeneID" id="7844668"/>
<dbReference type="InParanoid" id="I7M1G8"/>
<dbReference type="PROSITE" id="PS51718">
    <property type="entry name" value="G_DYNAMIN_2"/>
    <property type="match status" value="1"/>
</dbReference>
<feature type="region of interest" description="Disordered" evidence="3">
    <location>
        <begin position="647"/>
        <end position="833"/>
    </location>
</feature>
<sequence>MASEQSTLVTNLRKFVTLVDRLRDTGLHKYIDLPRIAVLGSQSAGKSSLLEQIVGLDFLPRGEGTVTRRPLEMRLFYVPKEKLSMPYGVFEEIPGQKFTDFQMVKQNIDKLTNNVAGANKGIVDKPIVLTIYSSTCPDLTIVDLPGITKIPIRGTDQTQDIEKITKEMAARYCKDPKTIILCVIPANADITTSDGLMMARQLDPQGSRTIGCITKIDIMDKGTDARRLLTGEDVGLKLGYVGIKNRSQADINEKKTVLQSLDDERKFFSTSPIYSSLPSSLLGTRSLTNKLTDVLYTHIRTCLPQIISEIQKQINEKEQRLKELGTGMPEEEKDKLKYLWKVINDFSTAFKNSINGSYDKLATFDKNKLPAGHRIRVILTDLYSDIRSFKPTEQYSDIDIKNAIIKHEGDSIPGFPSIDAFLALLTPLLQKLKDPAFECVNEVYHVLEEIATNILDKIVSKVPALKEELQDNILQHFKNERDSCRDKIESLIDSEIGYIFTNDVEYLTSRASSSVKDNPPIDPKQPIPKNNQGQGNQAPFSQNYQRQSGDPLVHELRYRLDDYFSLVMRGIRDSVPKFIGYFLVKASQFKLQQTLFEATNRSEKYFNLMAEPTHIVEERKNLASAVETLKTSIKMIRRDPDFSSYEKYAKPANDVQKERDIALSSSSGKKNNGPAQPPPPRHQNSANNSMTDIKPNQTGAPQNPNNSFSGSNQNQQNQNRGAIFPPGQQQRPVANPLGNPNPQQGVPQQVNPVGTKPNTGNAFVIGNQPNNPNQNNNNSNPNLNNNSNNNVNQQPKTMNLFGNKPIPNQGGQVPPGGQPVNQGGNQPPVQQPPMTHQIVDKAVDKTFENPQFQKGLQNAASAGAKQAFGNNAIGEAAGKGAAQLVQNQAVQDAMKDQAKQQGKAQADQKATEAKASFKFW</sequence>
<dbReference type="InterPro" id="IPR027417">
    <property type="entry name" value="P-loop_NTPase"/>
</dbReference>
<dbReference type="eggNOG" id="KOG0446">
    <property type="taxonomic scope" value="Eukaryota"/>
</dbReference>
<keyword evidence="1" id="KW-0547">Nucleotide-binding</keyword>
<protein>
    <submittedName>
        <fullName evidence="6">Dynamin central region family protein</fullName>
    </submittedName>
</protein>
<evidence type="ECO:0000313" key="7">
    <source>
        <dbReference type="Proteomes" id="UP000009168"/>
    </source>
</evidence>
<dbReference type="OrthoDB" id="5061070at2759"/>
<feature type="domain" description="GED" evidence="4">
    <location>
        <begin position="553"/>
        <end position="644"/>
    </location>
</feature>
<dbReference type="STRING" id="312017.I7M1G8"/>
<dbReference type="SMART" id="SM00053">
    <property type="entry name" value="DYNc"/>
    <property type="match status" value="1"/>
</dbReference>
<dbReference type="Gene3D" id="1.20.120.1240">
    <property type="entry name" value="Dynamin, middle domain"/>
    <property type="match status" value="1"/>
</dbReference>
<dbReference type="PROSITE" id="PS51388">
    <property type="entry name" value="GED"/>
    <property type="match status" value="1"/>
</dbReference>
<name>I7M1G8_TETTS</name>
<dbReference type="KEGG" id="tet:TTHERM_00188910"/>
<evidence type="ECO:0000313" key="6">
    <source>
        <dbReference type="EMBL" id="EAR96322.2"/>
    </source>
</evidence>
<dbReference type="PANTHER" id="PTHR11566">
    <property type="entry name" value="DYNAMIN"/>
    <property type="match status" value="1"/>
</dbReference>
<feature type="compositionally biased region" description="Polar residues" evidence="3">
    <location>
        <begin position="528"/>
        <end position="546"/>
    </location>
</feature>
<dbReference type="GO" id="GO:0008017">
    <property type="term" value="F:microtubule binding"/>
    <property type="evidence" value="ECO:0007669"/>
    <property type="project" value="TreeGrafter"/>
</dbReference>
<feature type="compositionally biased region" description="Polar residues" evidence="3">
    <location>
        <begin position="682"/>
        <end position="701"/>
    </location>
</feature>
<dbReference type="InterPro" id="IPR030381">
    <property type="entry name" value="G_DYNAMIN_dom"/>
</dbReference>
<keyword evidence="7" id="KW-1185">Reference proteome</keyword>
<feature type="compositionally biased region" description="Low complexity" evidence="3">
    <location>
        <begin position="702"/>
        <end position="719"/>
    </location>
</feature>
<dbReference type="GO" id="GO:0003924">
    <property type="term" value="F:GTPase activity"/>
    <property type="evidence" value="ECO:0007669"/>
    <property type="project" value="InterPro"/>
</dbReference>
<dbReference type="FunFam" id="3.40.50.300:FF:001311">
    <property type="entry name" value="Dynamin-like protein-related"/>
    <property type="match status" value="1"/>
</dbReference>
<dbReference type="Gene3D" id="3.40.50.300">
    <property type="entry name" value="P-loop containing nucleotide triphosphate hydrolases"/>
    <property type="match status" value="1"/>
</dbReference>
<feature type="compositionally biased region" description="Low complexity" evidence="3">
    <location>
        <begin position="767"/>
        <end position="795"/>
    </location>
</feature>
<proteinExistence type="predicted"/>
<feature type="compositionally biased region" description="Low complexity" evidence="3">
    <location>
        <begin position="899"/>
        <end position="908"/>
    </location>
</feature>
<dbReference type="GO" id="GO:0005874">
    <property type="term" value="C:microtubule"/>
    <property type="evidence" value="ECO:0007669"/>
    <property type="project" value="TreeGrafter"/>
</dbReference>
<keyword evidence="2" id="KW-0342">GTP-binding</keyword>
<dbReference type="Pfam" id="PF02212">
    <property type="entry name" value="GED"/>
    <property type="match status" value="1"/>
</dbReference>
<dbReference type="CDD" id="cd08771">
    <property type="entry name" value="DLP_1"/>
    <property type="match status" value="1"/>
</dbReference>
<dbReference type="PRINTS" id="PR00195">
    <property type="entry name" value="DYNAMIN"/>
</dbReference>
<evidence type="ECO:0000259" key="5">
    <source>
        <dbReference type="PROSITE" id="PS51718"/>
    </source>
</evidence>
<dbReference type="GO" id="GO:0005737">
    <property type="term" value="C:cytoplasm"/>
    <property type="evidence" value="ECO:0007669"/>
    <property type="project" value="TreeGrafter"/>
</dbReference>
<feature type="region of interest" description="Disordered" evidence="3">
    <location>
        <begin position="895"/>
        <end position="920"/>
    </location>
</feature>
<dbReference type="InterPro" id="IPR003130">
    <property type="entry name" value="GED"/>
</dbReference>